<evidence type="ECO:0000313" key="2">
    <source>
        <dbReference type="EMBL" id="MDL5155893.1"/>
    </source>
</evidence>
<keyword evidence="3" id="KW-1185">Reference proteome</keyword>
<dbReference type="InterPro" id="IPR003673">
    <property type="entry name" value="CoA-Trfase_fam_III"/>
</dbReference>
<dbReference type="Proteomes" id="UP001231924">
    <property type="component" value="Unassembled WGS sequence"/>
</dbReference>
<dbReference type="SUPFAM" id="SSF89796">
    <property type="entry name" value="CoA-transferase family III (CaiB/BaiF)"/>
    <property type="match status" value="1"/>
</dbReference>
<keyword evidence="1" id="KW-0808">Transferase</keyword>
<evidence type="ECO:0000313" key="3">
    <source>
        <dbReference type="Proteomes" id="UP001231924"/>
    </source>
</evidence>
<gene>
    <name evidence="2" type="ORF">QRT03_07995</name>
</gene>
<dbReference type="PANTHER" id="PTHR48207">
    <property type="entry name" value="SUCCINATE--HYDROXYMETHYLGLUTARATE COA-TRANSFERASE"/>
    <property type="match status" value="1"/>
</dbReference>
<protein>
    <submittedName>
        <fullName evidence="2">CaiB/BaiF CoA-transferase family protein</fullName>
    </submittedName>
</protein>
<sequence length="375" mass="40457">MASTRALPLDGILVVSCEQAVAAPLATRHLADLGARVVKVERPGRGDFARDYDTTVNGLSSHFVWLNRSKESVTADLKDPEQFGRVRELIARADVFVQNFAPGAAERLGLGAEDLRREHPQLVHCSISGYGSSGPYRDAKAYDALIQAEAGLVSVTGTEEHPAKAGIPAADIGAGMYAFSGILAALYDRERTGEGTTFEVSLFDALSEWMGFPLHYAAGSGTAPVRAGTSHAAIAPYGAFAAGDGQEVVLSIQNDREWRRFCETVLGDASIADDPRFVTNSDRIENRPALHAVIDGVLRDLTGDEFVERLERAGIANARRRTLDQVLAHPQHEQRGRFVEVGTPNGPIRTLLPPITFLDGRTPRMDPVPDVGPQI</sequence>
<dbReference type="Gene3D" id="3.30.1540.10">
    <property type="entry name" value="formyl-coa transferase, domain 3"/>
    <property type="match status" value="1"/>
</dbReference>
<dbReference type="InterPro" id="IPR050483">
    <property type="entry name" value="CoA-transferase_III_domain"/>
</dbReference>
<dbReference type="Pfam" id="PF02515">
    <property type="entry name" value="CoA_transf_3"/>
    <property type="match status" value="1"/>
</dbReference>
<organism evidence="2 3">
    <name type="scientific">Actinomycetospora termitidis</name>
    <dbReference type="NCBI Taxonomy" id="3053470"/>
    <lineage>
        <taxon>Bacteria</taxon>
        <taxon>Bacillati</taxon>
        <taxon>Actinomycetota</taxon>
        <taxon>Actinomycetes</taxon>
        <taxon>Pseudonocardiales</taxon>
        <taxon>Pseudonocardiaceae</taxon>
        <taxon>Actinomycetospora</taxon>
    </lineage>
</organism>
<comment type="caution">
    <text evidence="2">The sequence shown here is derived from an EMBL/GenBank/DDBJ whole genome shotgun (WGS) entry which is preliminary data.</text>
</comment>
<name>A0ABT7M8Z6_9PSEU</name>
<reference evidence="2 3" key="1">
    <citation type="submission" date="2023-06" db="EMBL/GenBank/DDBJ databases">
        <title>Actinomycetospora Odt1-22.</title>
        <authorList>
            <person name="Supong K."/>
        </authorList>
    </citation>
    <scope>NUCLEOTIDE SEQUENCE [LARGE SCALE GENOMIC DNA]</scope>
    <source>
        <strain evidence="2 3">Odt1-22</strain>
    </source>
</reference>
<dbReference type="InterPro" id="IPR044855">
    <property type="entry name" value="CoA-Trfase_III_dom3_sf"/>
</dbReference>
<evidence type="ECO:0000256" key="1">
    <source>
        <dbReference type="ARBA" id="ARBA00022679"/>
    </source>
</evidence>
<dbReference type="Gene3D" id="3.40.50.10540">
    <property type="entry name" value="Crotonobetainyl-coa:carnitine coa-transferase, domain 1"/>
    <property type="match status" value="1"/>
</dbReference>
<accession>A0ABT7M8Z6</accession>
<dbReference type="EMBL" id="JASVWF010000002">
    <property type="protein sequence ID" value="MDL5155893.1"/>
    <property type="molecule type" value="Genomic_DNA"/>
</dbReference>
<dbReference type="InterPro" id="IPR023606">
    <property type="entry name" value="CoA-Trfase_III_dom_1_sf"/>
</dbReference>
<dbReference type="PANTHER" id="PTHR48207:SF3">
    <property type="entry name" value="SUCCINATE--HYDROXYMETHYLGLUTARATE COA-TRANSFERASE"/>
    <property type="match status" value="1"/>
</dbReference>
<dbReference type="RefSeq" id="WP_286052120.1">
    <property type="nucleotide sequence ID" value="NZ_JASVWF010000002.1"/>
</dbReference>
<proteinExistence type="predicted"/>